<evidence type="ECO:0000313" key="1">
    <source>
        <dbReference type="EMBL" id="STO20700.1"/>
    </source>
</evidence>
<reference evidence="1 2" key="1">
    <citation type="submission" date="2018-06" db="EMBL/GenBank/DDBJ databases">
        <authorList>
            <consortium name="Pathogen Informatics"/>
            <person name="Doyle S."/>
        </authorList>
    </citation>
    <scope>NUCLEOTIDE SEQUENCE [LARGE SCALE GENOMIC DNA]</scope>
    <source>
        <strain evidence="1 2">NCTC11370</strain>
    </source>
</reference>
<protein>
    <submittedName>
        <fullName evidence="1">Uncharacterized protein</fullName>
    </submittedName>
</protein>
<dbReference type="InterPro" id="IPR029033">
    <property type="entry name" value="His_PPase_superfam"/>
</dbReference>
<evidence type="ECO:0000313" key="2">
    <source>
        <dbReference type="Proteomes" id="UP000254554"/>
    </source>
</evidence>
<organism evidence="1 2">
    <name type="scientific">Fluoribacter dumoffii</name>
    <dbReference type="NCBI Taxonomy" id="463"/>
    <lineage>
        <taxon>Bacteria</taxon>
        <taxon>Pseudomonadati</taxon>
        <taxon>Pseudomonadota</taxon>
        <taxon>Gammaproteobacteria</taxon>
        <taxon>Legionellales</taxon>
        <taxon>Legionellaceae</taxon>
        <taxon>Fluoribacter</taxon>
    </lineage>
</organism>
<name>A0A377G8A5_9GAMM</name>
<dbReference type="Proteomes" id="UP000254554">
    <property type="component" value="Unassembled WGS sequence"/>
</dbReference>
<gene>
    <name evidence="1" type="ORF">NCTC11370_00759</name>
</gene>
<accession>A0A377G8A5</accession>
<dbReference type="RefSeq" id="WP_019349864.1">
    <property type="nucleotide sequence ID" value="NZ_JAPHOO010000001.1"/>
</dbReference>
<dbReference type="GeneID" id="93292623"/>
<keyword evidence="2" id="KW-1185">Reference proteome</keyword>
<sequence>MLFYEIVKIMQNELAHPHQYNNPELLYQSLEREYLREINSLVYQLNHSRDEEARNLLAKIQETDRLYLKARGLDIIAHILFSRHGECRLLGQKKLGLSPNTAISEAAEQNMATTNQLSGALLFYPLHNQTPLIAVSPMNRAMQTASLVLPREIRNADIRVLPCLTEISIAPSGYDVRSLADMQTLYNQLSFWTSPIKKLLLKLSLWMYSDQDFSKLYEKRRRAAEKIQQHGNEILSDDDKPDVVQSLNFQGSKINETRAVIERLDHQDGWFFGHGKNFRAFFEDVFNIKSDFDYGETRRIYKTVVNGTSSFHSPPYVLVISQKNGTIKAKYTGASCVPISKKSANATLPATGEVLPDISRAMSQLGSSLDHKAIAEAIPEAAECVAKTPCSESQIPEYRPLMNKS</sequence>
<dbReference type="SUPFAM" id="SSF53254">
    <property type="entry name" value="Phosphoglycerate mutase-like"/>
    <property type="match status" value="1"/>
</dbReference>
<dbReference type="Gene3D" id="3.40.50.1240">
    <property type="entry name" value="Phosphoglycerate mutase-like"/>
    <property type="match status" value="1"/>
</dbReference>
<proteinExistence type="predicted"/>
<dbReference type="OrthoDB" id="5633364at2"/>
<dbReference type="AlphaFoldDB" id="A0A377G8A5"/>
<dbReference type="STRING" id="1094715.GCA_000236165_01662"/>
<dbReference type="EMBL" id="UGGT01000001">
    <property type="protein sequence ID" value="STO20700.1"/>
    <property type="molecule type" value="Genomic_DNA"/>
</dbReference>